<keyword evidence="8" id="KW-0249">Electron transport</keyword>
<evidence type="ECO:0000256" key="3">
    <source>
        <dbReference type="ARBA" id="ARBA00022448"/>
    </source>
</evidence>
<dbReference type="PIRSF" id="PIRSF000267">
    <property type="entry name" value="Cyt_oxidse_sub2"/>
    <property type="match status" value="1"/>
</dbReference>
<evidence type="ECO:0000313" key="14">
    <source>
        <dbReference type="Proteomes" id="UP000028302"/>
    </source>
</evidence>
<dbReference type="PANTHER" id="PTHR43141:SF5">
    <property type="entry name" value="CYTOCHROME BD-I UBIQUINOL OXIDASE SUBUNIT 2"/>
    <property type="match status" value="1"/>
</dbReference>
<reference evidence="13 14" key="1">
    <citation type="submission" date="2013-03" db="EMBL/GenBank/DDBJ databases">
        <title>Salinisphaera hydrothermalis C41B8 Genome Sequencing.</title>
        <authorList>
            <person name="Li C."/>
            <person name="Lai Q."/>
            <person name="Shao Z."/>
        </authorList>
    </citation>
    <scope>NUCLEOTIDE SEQUENCE [LARGE SCALE GENOMIC DNA]</scope>
    <source>
        <strain evidence="13 14">C41B8</strain>
    </source>
</reference>
<dbReference type="InterPro" id="IPR003317">
    <property type="entry name" value="Cyt-d_oxidase_su2"/>
</dbReference>
<keyword evidence="4" id="KW-1003">Cell membrane</keyword>
<keyword evidence="11 12" id="KW-0472">Membrane</keyword>
<gene>
    <name evidence="13" type="ORF">C41B8_13210</name>
</gene>
<dbReference type="GO" id="GO:0019646">
    <property type="term" value="P:aerobic electron transport chain"/>
    <property type="evidence" value="ECO:0007669"/>
    <property type="project" value="TreeGrafter"/>
</dbReference>
<dbReference type="PANTHER" id="PTHR43141">
    <property type="entry name" value="CYTOCHROME BD2 SUBUNIT II"/>
    <property type="match status" value="1"/>
</dbReference>
<dbReference type="GO" id="GO:0005886">
    <property type="term" value="C:plasma membrane"/>
    <property type="evidence" value="ECO:0007669"/>
    <property type="project" value="UniProtKB-SubCell"/>
</dbReference>
<evidence type="ECO:0000256" key="12">
    <source>
        <dbReference type="SAM" id="Phobius"/>
    </source>
</evidence>
<evidence type="ECO:0000256" key="11">
    <source>
        <dbReference type="ARBA" id="ARBA00023136"/>
    </source>
</evidence>
<feature type="transmembrane region" description="Helical" evidence="12">
    <location>
        <begin position="12"/>
        <end position="39"/>
    </location>
</feature>
<dbReference type="GO" id="GO:0009055">
    <property type="term" value="F:electron transfer activity"/>
    <property type="evidence" value="ECO:0007669"/>
    <property type="project" value="TreeGrafter"/>
</dbReference>
<dbReference type="AlphaFoldDB" id="A0A084IJC3"/>
<keyword evidence="10" id="KW-0408">Iron</keyword>
<keyword evidence="7" id="KW-0479">Metal-binding</keyword>
<feature type="transmembrane region" description="Helical" evidence="12">
    <location>
        <begin position="60"/>
        <end position="79"/>
    </location>
</feature>
<feature type="transmembrane region" description="Helical" evidence="12">
    <location>
        <begin position="289"/>
        <end position="313"/>
    </location>
</feature>
<sequence>MELYVVLKLIWWALLGVLLIGLAVMVGMDMGVGAALRYLGRNDGERRAAINMIAPHWDGNQVWFILGGGAVFAAWPTIYATAFSGLYVVMLLLLWAMIVRPLGFEYRSKMPSMGWRNLWDWSLFVSGAVPMIVFGAAMGNMLEGVPFHFSWDMVSYYTGSFITLFNPFAILCGLMSLALALYQGATMIMGRGEGVIRERAIRLATVSGPAALVLFTIGGLWVMFMHGYVITSGADPAGPALPLNKTVTREAGAWLANYGAVPVLWIIPGLVYAAIAAGVVAARRGAAIVAWWAGAVAWAATISTVGAAMFPFLMPSSSNPSQSLTVWDASSSAGTLGWMLVFTLIFVPIILVYTSWAFYVMRGKVTPASIENDDHAY</sequence>
<comment type="subcellular location">
    <subcellularLocation>
        <location evidence="1">Cell membrane</location>
        <topology evidence="1">Multi-pass membrane protein</topology>
    </subcellularLocation>
</comment>
<evidence type="ECO:0000256" key="8">
    <source>
        <dbReference type="ARBA" id="ARBA00022982"/>
    </source>
</evidence>
<dbReference type="NCBIfam" id="TIGR00203">
    <property type="entry name" value="cydB"/>
    <property type="match status" value="1"/>
</dbReference>
<feature type="transmembrane region" description="Helical" evidence="12">
    <location>
        <begin position="263"/>
        <end position="282"/>
    </location>
</feature>
<dbReference type="Pfam" id="PF02322">
    <property type="entry name" value="Cyt_bd_oxida_II"/>
    <property type="match status" value="1"/>
</dbReference>
<feature type="transmembrane region" description="Helical" evidence="12">
    <location>
        <begin position="333"/>
        <end position="359"/>
    </location>
</feature>
<dbReference type="GO" id="GO:0016682">
    <property type="term" value="F:oxidoreductase activity, acting on diphenols and related substances as donors, oxygen as acceptor"/>
    <property type="evidence" value="ECO:0007669"/>
    <property type="project" value="TreeGrafter"/>
</dbReference>
<dbReference type="PATRIC" id="fig|1304275.5.peg.2698"/>
<evidence type="ECO:0000256" key="7">
    <source>
        <dbReference type="ARBA" id="ARBA00022723"/>
    </source>
</evidence>
<keyword evidence="6 12" id="KW-0812">Transmembrane</keyword>
<evidence type="ECO:0000256" key="5">
    <source>
        <dbReference type="ARBA" id="ARBA00022617"/>
    </source>
</evidence>
<evidence type="ECO:0000256" key="10">
    <source>
        <dbReference type="ARBA" id="ARBA00023004"/>
    </source>
</evidence>
<name>A0A084IJC3_SALHC</name>
<feature type="transmembrane region" description="Helical" evidence="12">
    <location>
        <begin position="85"/>
        <end position="106"/>
    </location>
</feature>
<dbReference type="EMBL" id="APNK01000022">
    <property type="protein sequence ID" value="KEZ76807.1"/>
    <property type="molecule type" value="Genomic_DNA"/>
</dbReference>
<evidence type="ECO:0000256" key="2">
    <source>
        <dbReference type="ARBA" id="ARBA00007543"/>
    </source>
</evidence>
<evidence type="ECO:0000313" key="13">
    <source>
        <dbReference type="EMBL" id="KEZ76807.1"/>
    </source>
</evidence>
<evidence type="ECO:0000256" key="6">
    <source>
        <dbReference type="ARBA" id="ARBA00022692"/>
    </source>
</evidence>
<dbReference type="OrthoDB" id="9776710at2"/>
<evidence type="ECO:0000256" key="4">
    <source>
        <dbReference type="ARBA" id="ARBA00022475"/>
    </source>
</evidence>
<comment type="caution">
    <text evidence="13">The sequence shown here is derived from an EMBL/GenBank/DDBJ whole genome shotgun (WGS) entry which is preliminary data.</text>
</comment>
<comment type="similarity">
    <text evidence="2">Belongs to the cytochrome ubiquinol oxidase subunit 2 family.</text>
</comment>
<feature type="transmembrane region" description="Helical" evidence="12">
    <location>
        <begin position="118"/>
        <end position="139"/>
    </location>
</feature>
<feature type="transmembrane region" description="Helical" evidence="12">
    <location>
        <begin position="159"/>
        <end position="182"/>
    </location>
</feature>
<dbReference type="RefSeq" id="WP_037339073.1">
    <property type="nucleotide sequence ID" value="NZ_APNK01000022.1"/>
</dbReference>
<evidence type="ECO:0000256" key="1">
    <source>
        <dbReference type="ARBA" id="ARBA00004651"/>
    </source>
</evidence>
<protein>
    <submittedName>
        <fullName evidence="13">Cytochrome d oxidase cyd subunit II</fullName>
    </submittedName>
</protein>
<keyword evidence="14" id="KW-1185">Reference proteome</keyword>
<keyword evidence="5" id="KW-0349">Heme</keyword>
<dbReference type="eggNOG" id="COG1294">
    <property type="taxonomic scope" value="Bacteria"/>
</dbReference>
<proteinExistence type="inferred from homology"/>
<evidence type="ECO:0000256" key="9">
    <source>
        <dbReference type="ARBA" id="ARBA00022989"/>
    </source>
</evidence>
<feature type="transmembrane region" description="Helical" evidence="12">
    <location>
        <begin position="203"/>
        <end position="224"/>
    </location>
</feature>
<dbReference type="GO" id="GO:0070069">
    <property type="term" value="C:cytochrome complex"/>
    <property type="evidence" value="ECO:0007669"/>
    <property type="project" value="TreeGrafter"/>
</dbReference>
<dbReference type="GO" id="GO:0046872">
    <property type="term" value="F:metal ion binding"/>
    <property type="evidence" value="ECO:0007669"/>
    <property type="project" value="UniProtKB-KW"/>
</dbReference>
<dbReference type="Proteomes" id="UP000028302">
    <property type="component" value="Unassembled WGS sequence"/>
</dbReference>
<keyword evidence="9 12" id="KW-1133">Transmembrane helix</keyword>
<organism evidence="13 14">
    <name type="scientific">Salinisphaera hydrothermalis (strain C41B8)</name>
    <dbReference type="NCBI Taxonomy" id="1304275"/>
    <lineage>
        <taxon>Bacteria</taxon>
        <taxon>Pseudomonadati</taxon>
        <taxon>Pseudomonadota</taxon>
        <taxon>Gammaproteobacteria</taxon>
        <taxon>Salinisphaerales</taxon>
        <taxon>Salinisphaeraceae</taxon>
        <taxon>Salinisphaera</taxon>
    </lineage>
</organism>
<accession>A0A084IJC3</accession>
<keyword evidence="3" id="KW-0813">Transport</keyword>
<dbReference type="STRING" id="1304275.C41B8_13210"/>